<proteinExistence type="predicted"/>
<name>A0A922HTY1_DERFA</name>
<keyword evidence="3" id="KW-1185">Reference proteome</keyword>
<evidence type="ECO:0000256" key="1">
    <source>
        <dbReference type="SAM" id="MobiDB-lite"/>
    </source>
</evidence>
<feature type="region of interest" description="Disordered" evidence="1">
    <location>
        <begin position="1"/>
        <end position="22"/>
    </location>
</feature>
<dbReference type="Proteomes" id="UP000790347">
    <property type="component" value="Unassembled WGS sequence"/>
</dbReference>
<dbReference type="AlphaFoldDB" id="A0A922HTY1"/>
<protein>
    <submittedName>
        <fullName evidence="2">Uncharacterized protein</fullName>
    </submittedName>
</protein>
<evidence type="ECO:0000313" key="2">
    <source>
        <dbReference type="EMBL" id="KAH9510920.1"/>
    </source>
</evidence>
<reference evidence="2" key="1">
    <citation type="submission" date="2013-05" db="EMBL/GenBank/DDBJ databases">
        <authorList>
            <person name="Yim A.K.Y."/>
            <person name="Chan T.F."/>
            <person name="Ji K.M."/>
            <person name="Liu X.Y."/>
            <person name="Zhou J.W."/>
            <person name="Li R.Q."/>
            <person name="Yang K.Y."/>
            <person name="Li J."/>
            <person name="Li M."/>
            <person name="Law P.T.W."/>
            <person name="Wu Y.L."/>
            <person name="Cai Z.L."/>
            <person name="Qin H."/>
            <person name="Bao Y."/>
            <person name="Leung R.K.K."/>
            <person name="Ng P.K.S."/>
            <person name="Zou J."/>
            <person name="Zhong X.J."/>
            <person name="Ran P.X."/>
            <person name="Zhong N.S."/>
            <person name="Liu Z.G."/>
            <person name="Tsui S.K.W."/>
        </authorList>
    </citation>
    <scope>NUCLEOTIDE SEQUENCE</scope>
    <source>
        <strain evidence="2">Derf</strain>
        <tissue evidence="2">Whole organism</tissue>
    </source>
</reference>
<dbReference type="EMBL" id="ASGP02000004">
    <property type="protein sequence ID" value="KAH9510920.1"/>
    <property type="molecule type" value="Genomic_DNA"/>
</dbReference>
<organism evidence="2 3">
    <name type="scientific">Dermatophagoides farinae</name>
    <name type="common">American house dust mite</name>
    <dbReference type="NCBI Taxonomy" id="6954"/>
    <lineage>
        <taxon>Eukaryota</taxon>
        <taxon>Metazoa</taxon>
        <taxon>Ecdysozoa</taxon>
        <taxon>Arthropoda</taxon>
        <taxon>Chelicerata</taxon>
        <taxon>Arachnida</taxon>
        <taxon>Acari</taxon>
        <taxon>Acariformes</taxon>
        <taxon>Sarcoptiformes</taxon>
        <taxon>Astigmata</taxon>
        <taxon>Psoroptidia</taxon>
        <taxon>Analgoidea</taxon>
        <taxon>Pyroglyphidae</taxon>
        <taxon>Dermatophagoidinae</taxon>
        <taxon>Dermatophagoides</taxon>
    </lineage>
</organism>
<sequence>MVGPKLLSNYHSSSSSSSTNNRDTLDQLNAILMKFKPSNDWPDYFEDRRKIVINLFENQMQIASVNRGFLA</sequence>
<evidence type="ECO:0000313" key="3">
    <source>
        <dbReference type="Proteomes" id="UP000790347"/>
    </source>
</evidence>
<gene>
    <name evidence="2" type="ORF">DERF_009410</name>
</gene>
<accession>A0A922HTY1</accession>
<comment type="caution">
    <text evidence="2">The sequence shown here is derived from an EMBL/GenBank/DDBJ whole genome shotgun (WGS) entry which is preliminary data.</text>
</comment>
<reference evidence="2" key="2">
    <citation type="journal article" date="2022" name="Res Sq">
        <title>Comparative Genomics Reveals Insights into the Divergent Evolution of Astigmatic Mites and Household Pest Adaptations.</title>
        <authorList>
            <person name="Xiong Q."/>
            <person name="Wan A.T.-Y."/>
            <person name="Liu X.-Y."/>
            <person name="Fung C.S.-H."/>
            <person name="Xiao X."/>
            <person name="Malainual N."/>
            <person name="Hou J."/>
            <person name="Wang L."/>
            <person name="Wang M."/>
            <person name="Yang K."/>
            <person name="Cui Y."/>
            <person name="Leung E."/>
            <person name="Nong W."/>
            <person name="Shin S.-K."/>
            <person name="Au S."/>
            <person name="Jeong K.Y."/>
            <person name="Chew F.T."/>
            <person name="Hui J."/>
            <person name="Leung T.F."/>
            <person name="Tungtrongchitr A."/>
            <person name="Zhong N."/>
            <person name="Liu Z."/>
            <person name="Tsui S."/>
        </authorList>
    </citation>
    <scope>NUCLEOTIDE SEQUENCE</scope>
    <source>
        <strain evidence="2">Derf</strain>
        <tissue evidence="2">Whole organism</tissue>
    </source>
</reference>